<evidence type="ECO:0000313" key="2">
    <source>
        <dbReference type="Proteomes" id="UP001215151"/>
    </source>
</evidence>
<protein>
    <recommendedName>
        <fullName evidence="3">Protein kinase domain-containing protein</fullName>
    </recommendedName>
</protein>
<sequence length="322" mass="36600">MADAKAVVEAHDNPPWYARHPDGSIHFSGVPDRLVRHPELVRRGIVLDDSLKPGVVFRSIVKDPGPADRGFVIKVIDPADEELEIYERLLGDISSPQNHTIPCEIVRNGHPILIMPMISEIDSMIVGRRCRIYVSAMLVEYSLHQHLTILCFGWEESTSTISTHRDGSHVDQVLNLRLLYQKLRHFPPNGLSHFDPYSWDVYCLGILLNEMMDGVVFRSIAKDHGPAGRGFVVKVLDLADEELEIYERLLARIDAPQNHTIPCEIVRNGHPMLIMPMLSRIDLTIKQQCNLLSDLLDIFYQLIEGVNYLHRHHIAHMAGRLS</sequence>
<evidence type="ECO:0008006" key="3">
    <source>
        <dbReference type="Google" id="ProtNLM"/>
    </source>
</evidence>
<name>A0AAD7TKV2_9APHY</name>
<evidence type="ECO:0000313" key="1">
    <source>
        <dbReference type="EMBL" id="KAJ8462842.1"/>
    </source>
</evidence>
<reference evidence="1" key="1">
    <citation type="submission" date="2022-11" db="EMBL/GenBank/DDBJ databases">
        <title>Genome Sequence of Cubamyces cubensis.</title>
        <authorList>
            <person name="Buettner E."/>
        </authorList>
    </citation>
    <scope>NUCLEOTIDE SEQUENCE</scope>
    <source>
        <strain evidence="1">MPL-01</strain>
    </source>
</reference>
<accession>A0AAD7TKV2</accession>
<gene>
    <name evidence="1" type="ORF">ONZ51_g10644</name>
</gene>
<comment type="caution">
    <text evidence="1">The sequence shown here is derived from an EMBL/GenBank/DDBJ whole genome shotgun (WGS) entry which is preliminary data.</text>
</comment>
<proteinExistence type="predicted"/>
<dbReference type="AlphaFoldDB" id="A0AAD7TKV2"/>
<dbReference type="InterPro" id="IPR011009">
    <property type="entry name" value="Kinase-like_dom_sf"/>
</dbReference>
<dbReference type="SUPFAM" id="SSF56112">
    <property type="entry name" value="Protein kinase-like (PK-like)"/>
    <property type="match status" value="1"/>
</dbReference>
<organism evidence="1 2">
    <name type="scientific">Trametes cubensis</name>
    <dbReference type="NCBI Taxonomy" id="1111947"/>
    <lineage>
        <taxon>Eukaryota</taxon>
        <taxon>Fungi</taxon>
        <taxon>Dikarya</taxon>
        <taxon>Basidiomycota</taxon>
        <taxon>Agaricomycotina</taxon>
        <taxon>Agaricomycetes</taxon>
        <taxon>Polyporales</taxon>
        <taxon>Polyporaceae</taxon>
        <taxon>Trametes</taxon>
    </lineage>
</organism>
<keyword evidence="2" id="KW-1185">Reference proteome</keyword>
<dbReference type="Proteomes" id="UP001215151">
    <property type="component" value="Unassembled WGS sequence"/>
</dbReference>
<dbReference type="EMBL" id="JAPEVG010000435">
    <property type="protein sequence ID" value="KAJ8462842.1"/>
    <property type="molecule type" value="Genomic_DNA"/>
</dbReference>
<dbReference type="Gene3D" id="1.10.510.10">
    <property type="entry name" value="Transferase(Phosphotransferase) domain 1"/>
    <property type="match status" value="1"/>
</dbReference>